<keyword evidence="4" id="KW-1185">Reference proteome</keyword>
<dbReference type="EMBL" id="NAJQ01000085">
    <property type="protein sequence ID" value="TKA79656.1"/>
    <property type="molecule type" value="Genomic_DNA"/>
</dbReference>
<evidence type="ECO:0000313" key="3">
    <source>
        <dbReference type="EMBL" id="TKA79656.1"/>
    </source>
</evidence>
<feature type="chain" id="PRO_5020442171" evidence="2">
    <location>
        <begin position="22"/>
        <end position="247"/>
    </location>
</feature>
<dbReference type="OrthoDB" id="5406216at2759"/>
<reference evidence="3 4" key="1">
    <citation type="submission" date="2017-03" db="EMBL/GenBank/DDBJ databases">
        <title>Genomes of endolithic fungi from Antarctica.</title>
        <authorList>
            <person name="Coleine C."/>
            <person name="Masonjones S."/>
            <person name="Stajich J.E."/>
        </authorList>
    </citation>
    <scope>NUCLEOTIDE SEQUENCE [LARGE SCALE GENOMIC DNA]</scope>
    <source>
        <strain evidence="3 4">CCFEE 5184</strain>
    </source>
</reference>
<feature type="signal peptide" evidence="2">
    <location>
        <begin position="1"/>
        <end position="21"/>
    </location>
</feature>
<dbReference type="STRING" id="329884.A0A4U0XT56"/>
<sequence length="247" mass="25527">MKFSTIPCLLAALCSTTHVLANAVQEPATAITEAPAATPTPELVDNEPQPHLEPRQGAVVANPAASINPEQYPIATTQWIESTIGDSTTYISVAYTQTFASVPDQWVTAGTGTIGYGTLTKNGKRDVPAVETDYTDTFAVVVLELRNELVTQYVQPVTEILILHTVTVLANASNATVSGAGGYNYTYPSFNGTTFGGNGTANGSMVNTTVSGDTAALAAASAGAVAYNYSSGTGTGTRGSGSGFHFF</sequence>
<evidence type="ECO:0000256" key="1">
    <source>
        <dbReference type="SAM" id="MobiDB-lite"/>
    </source>
</evidence>
<evidence type="ECO:0000256" key="2">
    <source>
        <dbReference type="SAM" id="SignalP"/>
    </source>
</evidence>
<comment type="caution">
    <text evidence="3">The sequence shown here is derived from an EMBL/GenBank/DDBJ whole genome shotgun (WGS) entry which is preliminary data.</text>
</comment>
<feature type="region of interest" description="Disordered" evidence="1">
    <location>
        <begin position="34"/>
        <end position="54"/>
    </location>
</feature>
<proteinExistence type="predicted"/>
<organism evidence="3 4">
    <name type="scientific">Friedmanniomyces simplex</name>
    <dbReference type="NCBI Taxonomy" id="329884"/>
    <lineage>
        <taxon>Eukaryota</taxon>
        <taxon>Fungi</taxon>
        <taxon>Dikarya</taxon>
        <taxon>Ascomycota</taxon>
        <taxon>Pezizomycotina</taxon>
        <taxon>Dothideomycetes</taxon>
        <taxon>Dothideomycetidae</taxon>
        <taxon>Mycosphaerellales</taxon>
        <taxon>Teratosphaeriaceae</taxon>
        <taxon>Friedmanniomyces</taxon>
    </lineage>
</organism>
<protein>
    <submittedName>
        <fullName evidence="3">Uncharacterized protein</fullName>
    </submittedName>
</protein>
<dbReference type="AlphaFoldDB" id="A0A4U0XT56"/>
<evidence type="ECO:0000313" key="4">
    <source>
        <dbReference type="Proteomes" id="UP000309340"/>
    </source>
</evidence>
<keyword evidence="2" id="KW-0732">Signal</keyword>
<gene>
    <name evidence="3" type="ORF">B0A55_03437</name>
</gene>
<accession>A0A4U0XT56</accession>
<dbReference type="Proteomes" id="UP000309340">
    <property type="component" value="Unassembled WGS sequence"/>
</dbReference>
<name>A0A4U0XT56_9PEZI</name>